<dbReference type="InterPro" id="IPR029044">
    <property type="entry name" value="Nucleotide-diphossugar_trans"/>
</dbReference>
<name>A0A644SJD1_9ZZZZ</name>
<evidence type="ECO:0000259" key="1">
    <source>
        <dbReference type="Pfam" id="PF00535"/>
    </source>
</evidence>
<comment type="caution">
    <text evidence="2">The sequence shown here is derived from an EMBL/GenBank/DDBJ whole genome shotgun (WGS) entry which is preliminary data.</text>
</comment>
<feature type="domain" description="Glycosyltransferase 2-like" evidence="1">
    <location>
        <begin position="4"/>
        <end position="135"/>
    </location>
</feature>
<protein>
    <recommendedName>
        <fullName evidence="1">Glycosyltransferase 2-like domain-containing protein</fullName>
    </recommendedName>
</protein>
<gene>
    <name evidence="2" type="ORF">SDC9_00270</name>
</gene>
<evidence type="ECO:0000313" key="2">
    <source>
        <dbReference type="EMBL" id="MPL54804.1"/>
    </source>
</evidence>
<proteinExistence type="predicted"/>
<dbReference type="CDD" id="cd00761">
    <property type="entry name" value="Glyco_tranf_GTA_type"/>
    <property type="match status" value="1"/>
</dbReference>
<reference evidence="2" key="1">
    <citation type="submission" date="2019-08" db="EMBL/GenBank/DDBJ databases">
        <authorList>
            <person name="Kucharzyk K."/>
            <person name="Murdoch R.W."/>
            <person name="Higgins S."/>
            <person name="Loffler F."/>
        </authorList>
    </citation>
    <scope>NUCLEOTIDE SEQUENCE</scope>
</reference>
<sequence length="300" mass="35238">MLAIIIPYFKIDFFEKTLSSLAQQTDQRFNVYIGDDASPHSPEELLKNYEGKFNFTYKRFKDNLGSVSLVKQWERCIAMMQEEEWFMILGDDDVLGENVVETFYKNLPEIQKSAHVVRCSSVLINEKEEPISQEYHHSQLESAIESYCKKLRGESRSSLSEYIFRKESYNTFGFKDYALAWTTDDRAVIDFSQNKPIFSINALVKVRMSDQNITGKKDNLQPKILARLQSTKAILEDFSHTLSLEQRKILFSVYENQWYRAHTFDIIHLYTLLRYSFAIFGINYTLVQIKSVIFHVFIKK</sequence>
<dbReference type="Pfam" id="PF00535">
    <property type="entry name" value="Glycos_transf_2"/>
    <property type="match status" value="1"/>
</dbReference>
<dbReference type="InterPro" id="IPR001173">
    <property type="entry name" value="Glyco_trans_2-like"/>
</dbReference>
<dbReference type="Gene3D" id="3.90.550.10">
    <property type="entry name" value="Spore Coat Polysaccharide Biosynthesis Protein SpsA, Chain A"/>
    <property type="match status" value="1"/>
</dbReference>
<dbReference type="SUPFAM" id="SSF53448">
    <property type="entry name" value="Nucleotide-diphospho-sugar transferases"/>
    <property type="match status" value="1"/>
</dbReference>
<accession>A0A644SJD1</accession>
<organism evidence="2">
    <name type="scientific">bioreactor metagenome</name>
    <dbReference type="NCBI Taxonomy" id="1076179"/>
    <lineage>
        <taxon>unclassified sequences</taxon>
        <taxon>metagenomes</taxon>
        <taxon>ecological metagenomes</taxon>
    </lineage>
</organism>
<dbReference type="EMBL" id="VSSQ01000001">
    <property type="protein sequence ID" value="MPL54804.1"/>
    <property type="molecule type" value="Genomic_DNA"/>
</dbReference>
<dbReference type="AlphaFoldDB" id="A0A644SJD1"/>